<dbReference type="OrthoDB" id="125159at2759"/>
<dbReference type="InterPro" id="IPR052160">
    <property type="entry name" value="Gypsy_RT_Integrase-like"/>
</dbReference>
<sequence>MNRSELDLEKRDLESLASGKPLRVESGTKKYESSQDDVEGCSVMHYVHEIYGYTFRPPYRDLRRLTSCEQTDNRRVRFRSNEIIIITLQQHFTTESGNVSVLWPMVSLAIAYSAHAEPTSDRPDVAKHVRHCATCLGTKPDTQLPAGQLLSKVVTATRPWQIINADLIGSLPRSSKGYTFILFVCDTFSKFFLLFSLRSSTVSSVAQVMEDHVYFYDLVWIYGVHLAYNAHYHPQCSPMEKVNHVIKGMLRAYVQDNHRSWAQYLLKIGYAVRSAKFDTSFPNWK</sequence>
<dbReference type="InterPro" id="IPR036397">
    <property type="entry name" value="RNaseH_sf"/>
</dbReference>
<evidence type="ECO:0000313" key="1">
    <source>
        <dbReference type="EMBL" id="KAF2889607.1"/>
    </source>
</evidence>
<dbReference type="SUPFAM" id="SSF53098">
    <property type="entry name" value="Ribonuclease H-like"/>
    <property type="match status" value="1"/>
</dbReference>
<comment type="caution">
    <text evidence="1">The sequence shown here is derived from an EMBL/GenBank/DDBJ whole genome shotgun (WGS) entry which is preliminary data.</text>
</comment>
<dbReference type="GO" id="GO:0003676">
    <property type="term" value="F:nucleic acid binding"/>
    <property type="evidence" value="ECO:0007669"/>
    <property type="project" value="InterPro"/>
</dbReference>
<keyword evidence="2" id="KW-1185">Reference proteome</keyword>
<dbReference type="PANTHER" id="PTHR47266">
    <property type="entry name" value="ENDONUCLEASE-RELATED"/>
    <property type="match status" value="1"/>
</dbReference>
<proteinExistence type="predicted"/>
<accession>A0A8K0CQT6</accession>
<dbReference type="AlphaFoldDB" id="A0A8K0CQT6"/>
<evidence type="ECO:0008006" key="3">
    <source>
        <dbReference type="Google" id="ProtNLM"/>
    </source>
</evidence>
<name>A0A8K0CQT6_IGNLU</name>
<dbReference type="InterPro" id="IPR012337">
    <property type="entry name" value="RNaseH-like_sf"/>
</dbReference>
<dbReference type="EMBL" id="VTPC01064677">
    <property type="protein sequence ID" value="KAF2889607.1"/>
    <property type="molecule type" value="Genomic_DNA"/>
</dbReference>
<organism evidence="1 2">
    <name type="scientific">Ignelater luminosus</name>
    <name type="common">Cucubano</name>
    <name type="synonym">Pyrophorus luminosus</name>
    <dbReference type="NCBI Taxonomy" id="2038154"/>
    <lineage>
        <taxon>Eukaryota</taxon>
        <taxon>Metazoa</taxon>
        <taxon>Ecdysozoa</taxon>
        <taxon>Arthropoda</taxon>
        <taxon>Hexapoda</taxon>
        <taxon>Insecta</taxon>
        <taxon>Pterygota</taxon>
        <taxon>Neoptera</taxon>
        <taxon>Endopterygota</taxon>
        <taxon>Coleoptera</taxon>
        <taxon>Polyphaga</taxon>
        <taxon>Elateriformia</taxon>
        <taxon>Elateroidea</taxon>
        <taxon>Elateridae</taxon>
        <taxon>Agrypninae</taxon>
        <taxon>Pyrophorini</taxon>
        <taxon>Ignelater</taxon>
    </lineage>
</organism>
<dbReference type="Proteomes" id="UP000801492">
    <property type="component" value="Unassembled WGS sequence"/>
</dbReference>
<dbReference type="Gene3D" id="3.30.420.10">
    <property type="entry name" value="Ribonuclease H-like superfamily/Ribonuclease H"/>
    <property type="match status" value="2"/>
</dbReference>
<evidence type="ECO:0000313" key="2">
    <source>
        <dbReference type="Proteomes" id="UP000801492"/>
    </source>
</evidence>
<reference evidence="1" key="1">
    <citation type="submission" date="2019-08" db="EMBL/GenBank/DDBJ databases">
        <title>The genome of the North American firefly Photinus pyralis.</title>
        <authorList>
            <consortium name="Photinus pyralis genome working group"/>
            <person name="Fallon T.R."/>
            <person name="Sander Lower S.E."/>
            <person name="Weng J.-K."/>
        </authorList>
    </citation>
    <scope>NUCLEOTIDE SEQUENCE</scope>
    <source>
        <strain evidence="1">TRF0915ILg1</strain>
        <tissue evidence="1">Whole body</tissue>
    </source>
</reference>
<gene>
    <name evidence="1" type="ORF">ILUMI_16566</name>
</gene>
<protein>
    <recommendedName>
        <fullName evidence="3">Integrase catalytic domain-containing protein</fullName>
    </recommendedName>
</protein>